<organism evidence="1">
    <name type="scientific">Tuwongella immobilis</name>
    <dbReference type="NCBI Taxonomy" id="692036"/>
    <lineage>
        <taxon>Bacteria</taxon>
        <taxon>Pseudomonadati</taxon>
        <taxon>Planctomycetota</taxon>
        <taxon>Planctomycetia</taxon>
        <taxon>Gemmatales</taxon>
        <taxon>Gemmataceae</taxon>
        <taxon>Tuwongella</taxon>
    </lineage>
</organism>
<accession>A0A6C2YWC3</accession>
<dbReference type="InterPro" id="IPR032774">
    <property type="entry name" value="WG_beta_rep"/>
</dbReference>
<dbReference type="PANTHER" id="PTHR37841:SF1">
    <property type="entry name" value="DUF3298 DOMAIN-CONTAINING PROTEIN"/>
    <property type="match status" value="1"/>
</dbReference>
<sequence>MKLLIDRQGREVFRHPDMLRYSAGSIIVKSSVTKLWGAIHPTGHVLLPTKYNYVGHFSRPDPAFIVSFNSPESSTELYNICYYNGKFALSQSYPLLESFGGKMYQVMVEGSKLYGFCDHTGKLVIRCQFRTAGHFACGLCPIAYNLDELSFIDSSGRVVLGSFPGDYPLSATFTSNGLSCIHSQSKMRTQYILPDGTVAITLDPKFSGSPFYSSLAVVTNTSEGLSGCINFKGELVVKCKYTSIGAFRCGYSIAKRPDIATPVVIDITGREYRIAASMKLIDQSMTGICTFLDLDSNKRGFCTPLGEVLIKAIYSDATPMHDDFAVVSLD</sequence>
<protein>
    <submittedName>
        <fullName evidence="1">Uncharacterized protein</fullName>
    </submittedName>
</protein>
<dbReference type="PANTHER" id="PTHR37841">
    <property type="entry name" value="GLR2918 PROTEIN"/>
    <property type="match status" value="1"/>
</dbReference>
<dbReference type="InParanoid" id="A0A6C2YWC3"/>
<evidence type="ECO:0000313" key="1">
    <source>
        <dbReference type="EMBL" id="VIP05162.1"/>
    </source>
</evidence>
<dbReference type="KEGG" id="tim:GMBLW1_40310"/>
<evidence type="ECO:0000313" key="2">
    <source>
        <dbReference type="Proteomes" id="UP000464378"/>
    </source>
</evidence>
<dbReference type="Proteomes" id="UP000464378">
    <property type="component" value="Chromosome"/>
</dbReference>
<dbReference type="RefSeq" id="WP_162660200.1">
    <property type="nucleotide sequence ID" value="NZ_LR593887.1"/>
</dbReference>
<gene>
    <name evidence="1" type="ORF">GMBLW1_40310</name>
</gene>
<dbReference type="Pfam" id="PF14903">
    <property type="entry name" value="WG_beta_rep"/>
    <property type="match status" value="4"/>
</dbReference>
<name>A0A6C2YWC3_9BACT</name>
<keyword evidence="2" id="KW-1185">Reference proteome</keyword>
<proteinExistence type="predicted"/>
<dbReference type="EMBL" id="LR593887">
    <property type="protein sequence ID" value="VTS07680.1"/>
    <property type="molecule type" value="Genomic_DNA"/>
</dbReference>
<dbReference type="EMBL" id="LR586016">
    <property type="protein sequence ID" value="VIP05162.1"/>
    <property type="molecule type" value="Genomic_DNA"/>
</dbReference>
<reference evidence="1" key="1">
    <citation type="submission" date="2019-04" db="EMBL/GenBank/DDBJ databases">
        <authorList>
            <consortium name="Science for Life Laboratories"/>
        </authorList>
    </citation>
    <scope>NUCLEOTIDE SEQUENCE</scope>
    <source>
        <strain evidence="1">MBLW1</strain>
    </source>
</reference>
<dbReference type="AlphaFoldDB" id="A0A6C2YWC3"/>